<comment type="similarity">
    <text evidence="2 10">Belongs to the disproportionating enzyme family.</text>
</comment>
<dbReference type="SMART" id="SM00642">
    <property type="entry name" value="Aamy"/>
    <property type="match status" value="1"/>
</dbReference>
<dbReference type="Gene3D" id="3.20.20.80">
    <property type="entry name" value="Glycosidases"/>
    <property type="match status" value="4"/>
</dbReference>
<dbReference type="InterPro" id="IPR006047">
    <property type="entry name" value="GH13_cat_dom"/>
</dbReference>
<dbReference type="Gene3D" id="3.30.750.90">
    <property type="match status" value="1"/>
</dbReference>
<organism evidence="12 13">
    <name type="scientific">Pedobacter petrophilus</name>
    <dbReference type="NCBI Taxonomy" id="1908241"/>
    <lineage>
        <taxon>Bacteria</taxon>
        <taxon>Pseudomonadati</taxon>
        <taxon>Bacteroidota</taxon>
        <taxon>Sphingobacteriia</taxon>
        <taxon>Sphingobacteriales</taxon>
        <taxon>Sphingobacteriaceae</taxon>
        <taxon>Pedobacter</taxon>
    </lineage>
</organism>
<dbReference type="RefSeq" id="WP_154282649.1">
    <property type="nucleotide sequence ID" value="NZ_JBHUJQ010000001.1"/>
</dbReference>
<dbReference type="CDD" id="cd11336">
    <property type="entry name" value="AmyAc_MTSase"/>
    <property type="match status" value="1"/>
</dbReference>
<evidence type="ECO:0000256" key="5">
    <source>
        <dbReference type="ARBA" id="ARBA00022676"/>
    </source>
</evidence>
<evidence type="ECO:0000256" key="7">
    <source>
        <dbReference type="ARBA" id="ARBA00023277"/>
    </source>
</evidence>
<dbReference type="SUPFAM" id="SSF51445">
    <property type="entry name" value="(Trans)glycosidases"/>
    <property type="match status" value="2"/>
</dbReference>
<dbReference type="GO" id="GO:0005975">
    <property type="term" value="P:carbohydrate metabolic process"/>
    <property type="evidence" value="ECO:0007669"/>
    <property type="project" value="InterPro"/>
</dbReference>
<dbReference type="PANTHER" id="PTHR32438:SF5">
    <property type="entry name" value="4-ALPHA-GLUCANOTRANSFERASE DPE1, CHLOROPLASTIC_AMYLOPLASTIC"/>
    <property type="match status" value="1"/>
</dbReference>
<evidence type="ECO:0000256" key="9">
    <source>
        <dbReference type="ARBA" id="ARBA00031501"/>
    </source>
</evidence>
<evidence type="ECO:0000313" key="13">
    <source>
        <dbReference type="Proteomes" id="UP000487757"/>
    </source>
</evidence>
<keyword evidence="5 10" id="KW-0328">Glycosyltransferase</keyword>
<dbReference type="InterPro" id="IPR012767">
    <property type="entry name" value="Trehalose_TreY"/>
</dbReference>
<dbReference type="InterPro" id="IPR003385">
    <property type="entry name" value="Glyco_hydro_77"/>
</dbReference>
<dbReference type="NCBIfam" id="NF011080">
    <property type="entry name" value="PRK14508.1-3"/>
    <property type="match status" value="1"/>
</dbReference>
<dbReference type="OrthoDB" id="9811841at2"/>
<evidence type="ECO:0000256" key="2">
    <source>
        <dbReference type="ARBA" id="ARBA00005684"/>
    </source>
</evidence>
<reference evidence="12 13" key="1">
    <citation type="submission" date="2019-11" db="EMBL/GenBank/DDBJ databases">
        <title>Pedobacter petrophilus genome.</title>
        <authorList>
            <person name="Feldbauer M.J."/>
            <person name="Newman J.D."/>
        </authorList>
    </citation>
    <scope>NUCLEOTIDE SEQUENCE [LARGE SCALE GENOMIC DNA]</scope>
    <source>
        <strain evidence="12 13">LMG 29686</strain>
    </source>
</reference>
<evidence type="ECO:0000256" key="6">
    <source>
        <dbReference type="ARBA" id="ARBA00022679"/>
    </source>
</evidence>
<dbReference type="NCBIfam" id="TIGR02401">
    <property type="entry name" value="trehalose_TreY"/>
    <property type="match status" value="1"/>
</dbReference>
<dbReference type="NCBIfam" id="TIGR00217">
    <property type="entry name" value="malQ"/>
    <property type="match status" value="1"/>
</dbReference>
<protein>
    <recommendedName>
        <fullName evidence="4 10">4-alpha-glucanotransferase</fullName>
        <ecNumber evidence="3 10">2.4.1.25</ecNumber>
    </recommendedName>
    <alternativeName>
        <fullName evidence="8 10">Amylomaltase</fullName>
    </alternativeName>
    <alternativeName>
        <fullName evidence="9 10">Disproportionating enzyme</fullName>
    </alternativeName>
</protein>
<evidence type="ECO:0000256" key="10">
    <source>
        <dbReference type="RuleBase" id="RU361207"/>
    </source>
</evidence>
<dbReference type="GO" id="GO:0004134">
    <property type="term" value="F:4-alpha-glucanotransferase activity"/>
    <property type="evidence" value="ECO:0007669"/>
    <property type="project" value="UniProtKB-EC"/>
</dbReference>
<keyword evidence="7 10" id="KW-0119">Carbohydrate metabolism</keyword>
<gene>
    <name evidence="12" type="primary">treY</name>
    <name evidence="12" type="ORF">GJU39_19340</name>
</gene>
<dbReference type="PANTHER" id="PTHR32438">
    <property type="entry name" value="4-ALPHA-GLUCANOTRANSFERASE DPE1, CHLOROPLASTIC/AMYLOPLASTIC"/>
    <property type="match status" value="1"/>
</dbReference>
<comment type="catalytic activity">
    <reaction evidence="1 10">
        <text>Transfers a segment of a (1-&gt;4)-alpha-D-glucan to a new position in an acceptor, which may be glucose or a (1-&gt;4)-alpha-D-glucan.</text>
        <dbReference type="EC" id="2.4.1.25"/>
    </reaction>
</comment>
<evidence type="ECO:0000313" key="12">
    <source>
        <dbReference type="EMBL" id="MRX78240.1"/>
    </source>
</evidence>
<sequence>MYKPTTTYRIQFNKDFPFKSLEKIVPYLKELGIDTIYASPIFEASPGSMHGYDTTNPHRINPEIGTEKELYQLSAMLKKNGIAWLQDIVPNHMAFHTNNSWLMDVLKKGKESQYATFFDINLAEEPKLMVPFLGEDLNDAVKNDAIKLVAKDNQFFLDYSGTPWPVSDATHQYLKGKKLDQINIDKVELLNIIDDQNYRLCNWQETFFKINYRRFFTVNSLICLNVQDQDVFDTYHKYIFTLIKDGIFQGLRIDHIDGLYDPKVYLDRLRVAVGDDVYIVIEKILENKEQLPSDWNTQGSTGYDFLAITNNLFTNNSAQQSFDELYQKVTGKSQDLDILIHEKKETILYEHISGELDNLYQLAKNLELIADADENEIRSEKIKKAMGEMMIQMPVYRYYDYQFPLQGESLHQLTDLISGVKETEELRSAAAFLHRIFIEKPLTGDPVYLENIGKFYQRVMQFTGPLMAKGVEDTVMFTYNLFVGHTEVGDAPHAFGITTEDFHAKMEERQKLWPYALNGSATHDTKKGEDVRARLNVLTDIPEQWTNVVEDLLEITDQLQQKEESMNNLHKNDMYLVIQTILGASAMPDEDTDNIGERLEQYIEKALREAKKRSDWASPDEEYEQKVKAFAHALLDVNNPGSQAIQQFIGKIADFGIINSLAQLVLKFTCPGIPDVYQGTELWDLSLVDPDNRRPVDYNKRIDFQGEHKDRSLEALWAERYTGKIKLWLTENLATFRKENKQLFEDGKYIPLRVEGEFKNNIISFARQLKNEWVVVVIPVGLAALAKDETEITKFDWKDTQIILPSAAPTEWDNLISKTSGVKDVLNDGLLVSRLLSNMPVGVIKLKANGNGRSAGILMHISSLPSEYGIGDIGPESEKFIDFLADTGQKYWQILPVNPTKKENGHSPYSSNSAMAGNILLISPEVLQVDGLLTAADLENAKTTSTDQIDYEVVDNTKHQLLTTAYNNFKQSDHAALKQSFKTFCTDEKSWLDSFALYMAIKAHHQHSEWYNWPDQFRTGEKKALEDFVSEFEEEIDEVKWQQFIFYKQWHTLKDYASQFGIGIVGDLPFYLDLDSVEVWSQPHLFKLDEFLKPLKVAGVPPDYFNENGQLWGMPIFNWEAMKADNYTWWVNRLKKNMELFDLLRLDHFRAFSSFWEVNAGAENAVNGKWVDGPGNQFFEVIEKELGRLPFIAEDLGEITADVELLRDKFDLPGMKVLQFAFGGDLITTIHIPHNFTTPNCLVYTGTHDNNTLLGWFKNEADDDNKKRLDVYFGVNVTEGNVNQTILRAAYTSGAKIAIIPIQDILNLDEAARMNKPGDVAGNWGWRLTKEMLNEDLTNWLKKETEISHRKR</sequence>
<dbReference type="EMBL" id="WKKH01000044">
    <property type="protein sequence ID" value="MRX78240.1"/>
    <property type="molecule type" value="Genomic_DNA"/>
</dbReference>
<dbReference type="Proteomes" id="UP000487757">
    <property type="component" value="Unassembled WGS sequence"/>
</dbReference>
<dbReference type="Pfam" id="PF00128">
    <property type="entry name" value="Alpha-amylase"/>
    <property type="match status" value="1"/>
</dbReference>
<evidence type="ECO:0000256" key="3">
    <source>
        <dbReference type="ARBA" id="ARBA00012560"/>
    </source>
</evidence>
<keyword evidence="6 10" id="KW-0808">Transferase</keyword>
<dbReference type="EC" id="2.4.1.25" evidence="3 10"/>
<dbReference type="Pfam" id="PF02446">
    <property type="entry name" value="Glyco_hydro_77"/>
    <property type="match status" value="1"/>
</dbReference>
<evidence type="ECO:0000259" key="11">
    <source>
        <dbReference type="SMART" id="SM00642"/>
    </source>
</evidence>
<comment type="caution">
    <text evidence="12">The sequence shown here is derived from an EMBL/GenBank/DDBJ whole genome shotgun (WGS) entry which is preliminary data.</text>
</comment>
<evidence type="ECO:0000256" key="4">
    <source>
        <dbReference type="ARBA" id="ARBA00020295"/>
    </source>
</evidence>
<evidence type="ECO:0000256" key="1">
    <source>
        <dbReference type="ARBA" id="ARBA00000439"/>
    </source>
</evidence>
<dbReference type="InterPro" id="IPR017853">
    <property type="entry name" value="GH"/>
</dbReference>
<name>A0A7K0G477_9SPHI</name>
<feature type="domain" description="Glycosyl hydrolase family 13 catalytic" evidence="11">
    <location>
        <begin position="5"/>
        <end position="705"/>
    </location>
</feature>
<accession>A0A7K0G477</accession>
<dbReference type="Gene3D" id="3.30.1590.10">
    <property type="entry name" value="Maltooligosyl trehalose synthase, domain 2"/>
    <property type="match status" value="1"/>
</dbReference>
<keyword evidence="13" id="KW-1185">Reference proteome</keyword>
<proteinExistence type="inferred from homology"/>
<evidence type="ECO:0000256" key="8">
    <source>
        <dbReference type="ARBA" id="ARBA00031423"/>
    </source>
</evidence>